<proteinExistence type="predicted"/>
<dbReference type="PANTHER" id="PTHR45784:SF3">
    <property type="entry name" value="C-TYPE LECTIN DOMAIN FAMILY 4 MEMBER K-LIKE-RELATED"/>
    <property type="match status" value="1"/>
</dbReference>
<reference evidence="3 4" key="1">
    <citation type="submission" date="2019-04" db="EMBL/GenBank/DDBJ databases">
        <authorList>
            <consortium name="Wellcome Sanger Institute Data Sharing"/>
        </authorList>
    </citation>
    <scope>NUCLEOTIDE SEQUENCE [LARGE SCALE GENOMIC DNA]</scope>
</reference>
<dbReference type="Pfam" id="PF00059">
    <property type="entry name" value="Lectin_C"/>
    <property type="match status" value="2"/>
</dbReference>
<keyword evidence="1" id="KW-1015">Disulfide bond</keyword>
<keyword evidence="4" id="KW-1185">Reference proteome</keyword>
<dbReference type="InterPro" id="IPR018378">
    <property type="entry name" value="C-type_lectin_CS"/>
</dbReference>
<dbReference type="AlphaFoldDB" id="A0A8C9SMA6"/>
<dbReference type="OrthoDB" id="441660at2759"/>
<reference evidence="3" key="3">
    <citation type="submission" date="2025-09" db="UniProtKB">
        <authorList>
            <consortium name="Ensembl"/>
        </authorList>
    </citation>
    <scope>IDENTIFICATION</scope>
</reference>
<dbReference type="SMART" id="SM00034">
    <property type="entry name" value="CLECT"/>
    <property type="match status" value="2"/>
</dbReference>
<reference evidence="3" key="2">
    <citation type="submission" date="2025-08" db="UniProtKB">
        <authorList>
            <consortium name="Ensembl"/>
        </authorList>
    </citation>
    <scope>IDENTIFICATION</scope>
</reference>
<dbReference type="Proteomes" id="UP000694397">
    <property type="component" value="Chromosome 11"/>
</dbReference>
<feature type="domain" description="C-type lectin" evidence="2">
    <location>
        <begin position="142"/>
        <end position="263"/>
    </location>
</feature>
<dbReference type="SUPFAM" id="SSF56436">
    <property type="entry name" value="C-type lectin-like"/>
    <property type="match status" value="2"/>
</dbReference>
<dbReference type="Gene3D" id="3.10.100.10">
    <property type="entry name" value="Mannose-Binding Protein A, subunit A"/>
    <property type="match status" value="2"/>
</dbReference>
<dbReference type="GeneTree" id="ENSGT01100000263473"/>
<dbReference type="InterPro" id="IPR016187">
    <property type="entry name" value="CTDL_fold"/>
</dbReference>
<evidence type="ECO:0000259" key="2">
    <source>
        <dbReference type="PROSITE" id="PS50041"/>
    </source>
</evidence>
<feature type="domain" description="C-type lectin" evidence="2">
    <location>
        <begin position="27"/>
        <end position="137"/>
    </location>
</feature>
<accession>A0A8C9SMA6</accession>
<sequence length="265" mass="30542">YKKTLFFSVHVSLQGLCTLSSCFTHQYHFVNMTKNWTEAQSYCREKYTDLVTIDNPEEMNRLINRVNLTGYTGPAWIGLKKGNSWKWQWSLEERRLYSDGQTGFWNWDTSVGAPHTADGNTNCVGMRHNGKWNDIGCCGENHPFICYDDHLILVQENMTWNEALNYCRENYTDLVSVHSNETQQWVARMAENATSDHVWLGLRFSCTLSFWFWVSAEPVCYDNWFLGNGTGTGHCGNTGAVQSGGEHQWVSLPETQKLNFICFHC</sequence>
<evidence type="ECO:0000313" key="3">
    <source>
        <dbReference type="Ensembl" id="ENSSFOP00015035672.2"/>
    </source>
</evidence>
<dbReference type="PANTHER" id="PTHR45784">
    <property type="entry name" value="C-TYPE LECTIN DOMAIN FAMILY 20 MEMBER A-RELATED"/>
    <property type="match status" value="1"/>
</dbReference>
<dbReference type="PROSITE" id="PS50041">
    <property type="entry name" value="C_TYPE_LECTIN_2"/>
    <property type="match status" value="2"/>
</dbReference>
<protein>
    <recommendedName>
        <fullName evidence="2">C-type lectin domain-containing protein</fullName>
    </recommendedName>
</protein>
<dbReference type="Ensembl" id="ENSSFOT00015036060.2">
    <property type="protein sequence ID" value="ENSSFOP00015035672.2"/>
    <property type="gene ID" value="ENSSFOG00015028100.1"/>
</dbReference>
<evidence type="ECO:0000256" key="1">
    <source>
        <dbReference type="ARBA" id="ARBA00023157"/>
    </source>
</evidence>
<evidence type="ECO:0000313" key="4">
    <source>
        <dbReference type="Proteomes" id="UP000694397"/>
    </source>
</evidence>
<dbReference type="InterPro" id="IPR001304">
    <property type="entry name" value="C-type_lectin-like"/>
</dbReference>
<dbReference type="InterPro" id="IPR016186">
    <property type="entry name" value="C-type_lectin-like/link_sf"/>
</dbReference>
<dbReference type="CDD" id="cd00037">
    <property type="entry name" value="CLECT"/>
    <property type="match status" value="1"/>
</dbReference>
<organism evidence="3 4">
    <name type="scientific">Scleropages formosus</name>
    <name type="common">Asian bonytongue</name>
    <name type="synonym">Osteoglossum formosum</name>
    <dbReference type="NCBI Taxonomy" id="113540"/>
    <lineage>
        <taxon>Eukaryota</taxon>
        <taxon>Metazoa</taxon>
        <taxon>Chordata</taxon>
        <taxon>Craniata</taxon>
        <taxon>Vertebrata</taxon>
        <taxon>Euteleostomi</taxon>
        <taxon>Actinopterygii</taxon>
        <taxon>Neopterygii</taxon>
        <taxon>Teleostei</taxon>
        <taxon>Osteoglossocephala</taxon>
        <taxon>Osteoglossomorpha</taxon>
        <taxon>Osteoglossiformes</taxon>
        <taxon>Osteoglossidae</taxon>
        <taxon>Scleropages</taxon>
    </lineage>
</organism>
<name>A0A8C9SMA6_SCLFO</name>
<dbReference type="PROSITE" id="PS00615">
    <property type="entry name" value="C_TYPE_LECTIN_1"/>
    <property type="match status" value="1"/>
</dbReference>